<gene>
    <name evidence="1" type="ORF">ERS013200_03648</name>
</gene>
<dbReference type="EMBL" id="CWQY01000040">
    <property type="protein sequence ID" value="CSD24278.1"/>
    <property type="molecule type" value="Genomic_DNA"/>
</dbReference>
<organism evidence="1 2">
    <name type="scientific">Vibrio cholerae</name>
    <dbReference type="NCBI Taxonomy" id="666"/>
    <lineage>
        <taxon>Bacteria</taxon>
        <taxon>Pseudomonadati</taxon>
        <taxon>Pseudomonadota</taxon>
        <taxon>Gammaproteobacteria</taxon>
        <taxon>Vibrionales</taxon>
        <taxon>Vibrionaceae</taxon>
        <taxon>Vibrio</taxon>
    </lineage>
</organism>
<evidence type="ECO:0000313" key="2">
    <source>
        <dbReference type="Proteomes" id="UP000041770"/>
    </source>
</evidence>
<protein>
    <submittedName>
        <fullName evidence="1">Uncharacterized protein</fullName>
    </submittedName>
</protein>
<accession>A0A656AP52</accession>
<proteinExistence type="predicted"/>
<dbReference type="AlphaFoldDB" id="A0A656AP52"/>
<evidence type="ECO:0000313" key="1">
    <source>
        <dbReference type="EMBL" id="CSD24278.1"/>
    </source>
</evidence>
<name>A0A656AP52_VIBCL</name>
<reference evidence="1 2" key="1">
    <citation type="submission" date="2015-07" db="EMBL/GenBank/DDBJ databases">
        <authorList>
            <consortium name="Pathogen Informatics"/>
        </authorList>
    </citation>
    <scope>NUCLEOTIDE SEQUENCE [LARGE SCALE GENOMIC DNA]</scope>
    <source>
        <strain evidence="1 2">A316</strain>
    </source>
</reference>
<dbReference type="Proteomes" id="UP000041770">
    <property type="component" value="Unassembled WGS sequence"/>
</dbReference>
<sequence>MNVSWHDANLTLIRCNHTWAVRANHTNASLFQFHFDINHVSGRNAFSDGHNKLDASIDRFQNRIFTKWCWYVDNSCGCASHFNGFTNGIKYR</sequence>